<sequence>MTTPSENTPPPIPSIPLTAENASTIAGETSIGGLVRDATAHMSTLLRAEVELAKAEVTHEVKRGLKGSVFFVLALVVLSFSFFFLFIGVAEGLAVFLWRWAAYVLVFVVMLVVAGLLGFLGYRKMKALRAPTRTIESAKETVAALRHRDDRDDTP</sequence>
<dbReference type="AlphaFoldDB" id="A0A290YZC1"/>
<protein>
    <recommendedName>
        <fullName evidence="4">Phage holin family protein</fullName>
    </recommendedName>
</protein>
<gene>
    <name evidence="2" type="ORF">CNX65_01230</name>
</gene>
<dbReference type="Proteomes" id="UP000218505">
    <property type="component" value="Chromosome"/>
</dbReference>
<dbReference type="RefSeq" id="WP_096491114.1">
    <property type="nucleotide sequence ID" value="NZ_CP023445.1"/>
</dbReference>
<reference evidence="2" key="1">
    <citation type="submission" date="2017-09" db="EMBL/GenBank/DDBJ databases">
        <title>Complete Genome Sequence of ansamitocin-producing Bacterium Actinosynnema pretiosum X47.</title>
        <authorList>
            <person name="Cao G."/>
            <person name="Zong G."/>
            <person name="Zhong C."/>
            <person name="Fu J."/>
        </authorList>
    </citation>
    <scope>NUCLEOTIDE SEQUENCE [LARGE SCALE GENOMIC DNA]</scope>
    <source>
        <strain evidence="2">X47</strain>
    </source>
</reference>
<keyword evidence="3" id="KW-1185">Reference proteome</keyword>
<keyword evidence="1" id="KW-1133">Transmembrane helix</keyword>
<feature type="transmembrane region" description="Helical" evidence="1">
    <location>
        <begin position="100"/>
        <end position="122"/>
    </location>
</feature>
<evidence type="ECO:0000313" key="3">
    <source>
        <dbReference type="Proteomes" id="UP000218505"/>
    </source>
</evidence>
<name>A0A290YZC1_9PSEU</name>
<dbReference type="EMBL" id="CP023445">
    <property type="protein sequence ID" value="ATE52079.1"/>
    <property type="molecule type" value="Genomic_DNA"/>
</dbReference>
<dbReference type="InterPro" id="IPR009937">
    <property type="entry name" value="Phage_holin_3_6"/>
</dbReference>
<feature type="transmembrane region" description="Helical" evidence="1">
    <location>
        <begin position="69"/>
        <end position="88"/>
    </location>
</feature>
<evidence type="ECO:0000256" key="1">
    <source>
        <dbReference type="SAM" id="Phobius"/>
    </source>
</evidence>
<evidence type="ECO:0008006" key="4">
    <source>
        <dbReference type="Google" id="ProtNLM"/>
    </source>
</evidence>
<organism evidence="2 3">
    <name type="scientific">Actinosynnema pretiosum</name>
    <dbReference type="NCBI Taxonomy" id="42197"/>
    <lineage>
        <taxon>Bacteria</taxon>
        <taxon>Bacillati</taxon>
        <taxon>Actinomycetota</taxon>
        <taxon>Actinomycetes</taxon>
        <taxon>Pseudonocardiales</taxon>
        <taxon>Pseudonocardiaceae</taxon>
        <taxon>Actinosynnema</taxon>
    </lineage>
</organism>
<proteinExistence type="predicted"/>
<keyword evidence="1" id="KW-0472">Membrane</keyword>
<dbReference type="KEGG" id="apre:CNX65_01230"/>
<keyword evidence="1" id="KW-0812">Transmembrane</keyword>
<evidence type="ECO:0000313" key="2">
    <source>
        <dbReference type="EMBL" id="ATE52079.1"/>
    </source>
</evidence>
<dbReference type="Pfam" id="PF07332">
    <property type="entry name" value="Phage_holin_3_6"/>
    <property type="match status" value="1"/>
</dbReference>
<accession>A0A290YZC1</accession>